<keyword evidence="3" id="KW-1185">Reference proteome</keyword>
<name>A0ABP5D7Q9_9PSEU</name>
<accession>A0ABP5D7Q9</accession>
<dbReference type="Proteomes" id="UP001501116">
    <property type="component" value="Unassembled WGS sequence"/>
</dbReference>
<dbReference type="InterPro" id="IPR049975">
    <property type="entry name" value="SAV_915-like_dom"/>
</dbReference>
<feature type="region of interest" description="Disordered" evidence="1">
    <location>
        <begin position="1"/>
        <end position="26"/>
    </location>
</feature>
<dbReference type="RefSeq" id="WP_344425916.1">
    <property type="nucleotide sequence ID" value="NZ_BAAANN010000026.1"/>
</dbReference>
<comment type="caution">
    <text evidence="2">The sequence shown here is derived from an EMBL/GenBank/DDBJ whole genome shotgun (WGS) entry which is preliminary data.</text>
</comment>
<evidence type="ECO:0000313" key="3">
    <source>
        <dbReference type="Proteomes" id="UP001501116"/>
    </source>
</evidence>
<organism evidence="2 3">
    <name type="scientific">Amycolatopsis minnesotensis</name>
    <dbReference type="NCBI Taxonomy" id="337894"/>
    <lineage>
        <taxon>Bacteria</taxon>
        <taxon>Bacillati</taxon>
        <taxon>Actinomycetota</taxon>
        <taxon>Actinomycetes</taxon>
        <taxon>Pseudonocardiales</taxon>
        <taxon>Pseudonocardiaceae</taxon>
        <taxon>Amycolatopsis</taxon>
    </lineage>
</organism>
<protein>
    <recommendedName>
        <fullName evidence="4">SseB protein N-terminal domain-containing protein</fullName>
    </recommendedName>
</protein>
<evidence type="ECO:0000256" key="1">
    <source>
        <dbReference type="SAM" id="MobiDB-lite"/>
    </source>
</evidence>
<dbReference type="EMBL" id="BAAANN010000026">
    <property type="protein sequence ID" value="GAA1975479.1"/>
    <property type="molecule type" value="Genomic_DNA"/>
</dbReference>
<gene>
    <name evidence="2" type="ORF">GCM10009754_58660</name>
</gene>
<proteinExistence type="predicted"/>
<evidence type="ECO:0008006" key="4">
    <source>
        <dbReference type="Google" id="ProtNLM"/>
    </source>
</evidence>
<evidence type="ECO:0000313" key="2">
    <source>
        <dbReference type="EMBL" id="GAA1975479.1"/>
    </source>
</evidence>
<reference evidence="3" key="1">
    <citation type="journal article" date="2019" name="Int. J. Syst. Evol. Microbiol.">
        <title>The Global Catalogue of Microorganisms (GCM) 10K type strain sequencing project: providing services to taxonomists for standard genome sequencing and annotation.</title>
        <authorList>
            <consortium name="The Broad Institute Genomics Platform"/>
            <consortium name="The Broad Institute Genome Sequencing Center for Infectious Disease"/>
            <person name="Wu L."/>
            <person name="Ma J."/>
        </authorList>
    </citation>
    <scope>NUCLEOTIDE SEQUENCE [LARGE SCALE GENOMIC DNA]</scope>
    <source>
        <strain evidence="3">JCM 14545</strain>
    </source>
</reference>
<sequence length="94" mass="10423">MTNPSLPPVLYVPTARPSARGDDTAVELRRTDDGRTALLAYSALDRLVDCCGEGQPWVLLATENLPKIHERLAYDVIFLDTELPENLRHPVQPG</sequence>
<dbReference type="NCBIfam" id="NF042914">
    <property type="entry name" value="SAV915_dom"/>
    <property type="match status" value="1"/>
</dbReference>